<dbReference type="FunFam" id="2.20.100.10:FF:000008">
    <property type="entry name" value="Unc-5 netrin receptor C"/>
    <property type="match status" value="1"/>
</dbReference>
<dbReference type="InterPro" id="IPR000488">
    <property type="entry name" value="Death_dom"/>
</dbReference>
<evidence type="ECO:0000256" key="2">
    <source>
        <dbReference type="ARBA" id="ARBA00009844"/>
    </source>
</evidence>
<dbReference type="OrthoDB" id="5973910at2759"/>
<dbReference type="SMART" id="SM00005">
    <property type="entry name" value="DEATH"/>
    <property type="match status" value="1"/>
</dbReference>
<keyword evidence="14 15" id="KW-0393">Immunoglobulin domain</keyword>
<keyword evidence="12 15" id="KW-0675">Receptor</keyword>
<keyword evidence="11" id="KW-1015">Disulfide bond</keyword>
<evidence type="ECO:0000256" key="6">
    <source>
        <dbReference type="ARBA" id="ARBA00022703"/>
    </source>
</evidence>
<dbReference type="SUPFAM" id="SSF47986">
    <property type="entry name" value="DEATH domain"/>
    <property type="match status" value="1"/>
</dbReference>
<dbReference type="InterPro" id="IPR036179">
    <property type="entry name" value="Ig-like_dom_sf"/>
</dbReference>
<dbReference type="InterPro" id="IPR003599">
    <property type="entry name" value="Ig_sub"/>
</dbReference>
<evidence type="ECO:0000256" key="5">
    <source>
        <dbReference type="ARBA" id="ARBA00022692"/>
    </source>
</evidence>
<dbReference type="PROSITE" id="PS50835">
    <property type="entry name" value="IG_LIKE"/>
    <property type="match status" value="1"/>
</dbReference>
<protein>
    <recommendedName>
        <fullName evidence="15">Netrin receptor UNC5</fullName>
    </recommendedName>
</protein>
<dbReference type="SMART" id="SM00409">
    <property type="entry name" value="IG"/>
    <property type="match status" value="1"/>
</dbReference>
<evidence type="ECO:0000256" key="16">
    <source>
        <dbReference type="SAM" id="MobiDB-lite"/>
    </source>
</evidence>
<dbReference type="PRINTS" id="PR01705">
    <property type="entry name" value="TSP1REPEAT"/>
</dbReference>
<evidence type="ECO:0000313" key="19">
    <source>
        <dbReference type="Proteomes" id="UP000504623"/>
    </source>
</evidence>
<evidence type="ECO:0000259" key="17">
    <source>
        <dbReference type="PROSITE" id="PS50835"/>
    </source>
</evidence>
<keyword evidence="7" id="KW-0732">Signal</keyword>
<dbReference type="CTD" id="90249"/>
<evidence type="ECO:0000256" key="3">
    <source>
        <dbReference type="ARBA" id="ARBA00022473"/>
    </source>
</evidence>
<dbReference type="PANTHER" id="PTHR12582:SF4">
    <property type="entry name" value="NETRIN RECEPTOR UNC5A"/>
    <property type="match status" value="1"/>
</dbReference>
<organism evidence="19 20">
    <name type="scientific">Chrysochloris asiatica</name>
    <name type="common">Cape golden mole</name>
    <dbReference type="NCBI Taxonomy" id="185453"/>
    <lineage>
        <taxon>Eukaryota</taxon>
        <taxon>Metazoa</taxon>
        <taxon>Chordata</taxon>
        <taxon>Craniata</taxon>
        <taxon>Vertebrata</taxon>
        <taxon>Euteleostomi</taxon>
        <taxon>Mammalia</taxon>
        <taxon>Eutheria</taxon>
        <taxon>Afrotheria</taxon>
        <taxon>Chrysochloridae</taxon>
        <taxon>Chrysochlorinae</taxon>
        <taxon>Chrysochloris</taxon>
    </lineage>
</organism>
<dbReference type="Pfam" id="PF00531">
    <property type="entry name" value="Death"/>
    <property type="match status" value="1"/>
</dbReference>
<dbReference type="InterPro" id="IPR037936">
    <property type="entry name" value="UNC5A-D"/>
</dbReference>
<keyword evidence="9 15" id="KW-1133">Transmembrane helix</keyword>
<evidence type="ECO:0000256" key="10">
    <source>
        <dbReference type="ARBA" id="ARBA00023136"/>
    </source>
</evidence>
<name>A0A9B0WXC1_CHRAS</name>
<dbReference type="InterPro" id="IPR013098">
    <property type="entry name" value="Ig_I-set"/>
</dbReference>
<feature type="domain" description="ZU5" evidence="18">
    <location>
        <begin position="587"/>
        <end position="730"/>
    </location>
</feature>
<keyword evidence="19" id="KW-1185">Reference proteome</keyword>
<dbReference type="PROSITE" id="PS51145">
    <property type="entry name" value="ZU5"/>
    <property type="match status" value="1"/>
</dbReference>
<dbReference type="GO" id="GO:0033564">
    <property type="term" value="P:anterior/posterior axon guidance"/>
    <property type="evidence" value="ECO:0007669"/>
    <property type="project" value="TreeGrafter"/>
</dbReference>
<accession>A0A9B0WXC1</accession>
<dbReference type="FunFam" id="2.60.40.10:FF:000037">
    <property type="entry name" value="Unc-5 netrin receptor C"/>
    <property type="match status" value="1"/>
</dbReference>
<proteinExistence type="inferred from homology"/>
<evidence type="ECO:0000256" key="12">
    <source>
        <dbReference type="ARBA" id="ARBA00023170"/>
    </source>
</evidence>
<dbReference type="FunFam" id="2.60.40.10:FF:000039">
    <property type="entry name" value="Unc-5 netrin receptor C"/>
    <property type="match status" value="1"/>
</dbReference>
<dbReference type="InterPro" id="IPR011029">
    <property type="entry name" value="DEATH-like_dom_sf"/>
</dbReference>
<dbReference type="GO" id="GO:0005886">
    <property type="term" value="C:plasma membrane"/>
    <property type="evidence" value="ECO:0007669"/>
    <property type="project" value="UniProtKB-SubCell"/>
</dbReference>
<dbReference type="CDD" id="cd08800">
    <property type="entry name" value="Death_UNC5A"/>
    <property type="match status" value="1"/>
</dbReference>
<dbReference type="GO" id="GO:0006915">
    <property type="term" value="P:apoptotic process"/>
    <property type="evidence" value="ECO:0007669"/>
    <property type="project" value="UniProtKB-KW"/>
</dbReference>
<dbReference type="Pfam" id="PF17217">
    <property type="entry name" value="UPA"/>
    <property type="match status" value="1"/>
</dbReference>
<feature type="region of interest" description="Disordered" evidence="16">
    <location>
        <begin position="1"/>
        <end position="23"/>
    </location>
</feature>
<dbReference type="FunFam" id="1.10.533.10:FF:000001">
    <property type="entry name" value="Unc-5 netrin receptor B"/>
    <property type="match status" value="1"/>
</dbReference>
<dbReference type="SUPFAM" id="SSF82895">
    <property type="entry name" value="TSP-1 type 1 repeat"/>
    <property type="match status" value="2"/>
</dbReference>
<evidence type="ECO:0000256" key="14">
    <source>
        <dbReference type="ARBA" id="ARBA00023319"/>
    </source>
</evidence>
<comment type="function">
    <text evidence="15">Receptor for netrin required for axon guidance. Mediates axon repulsion of neuronal growth cones in the developing nervous system upon ligand binding.</text>
</comment>
<evidence type="ECO:0000256" key="8">
    <source>
        <dbReference type="ARBA" id="ARBA00022737"/>
    </source>
</evidence>
<evidence type="ECO:0000256" key="4">
    <source>
        <dbReference type="ARBA" id="ARBA00022475"/>
    </source>
</evidence>
<evidence type="ECO:0000259" key="18">
    <source>
        <dbReference type="PROSITE" id="PS51145"/>
    </source>
</evidence>
<dbReference type="Gene3D" id="1.10.533.10">
    <property type="entry name" value="Death Domain, Fas"/>
    <property type="match status" value="1"/>
</dbReference>
<keyword evidence="8" id="KW-0677">Repeat</keyword>
<dbReference type="SMART" id="SM00209">
    <property type="entry name" value="TSP1"/>
    <property type="match status" value="2"/>
</dbReference>
<dbReference type="GeneID" id="102819087"/>
<comment type="similarity">
    <text evidence="2 15">Belongs to the unc-5 family.</text>
</comment>
<feature type="domain" description="Ig-like" evidence="17">
    <location>
        <begin position="245"/>
        <end position="324"/>
    </location>
</feature>
<keyword evidence="5 15" id="KW-0812">Transmembrane</keyword>
<evidence type="ECO:0000256" key="7">
    <source>
        <dbReference type="ARBA" id="ARBA00022729"/>
    </source>
</evidence>
<evidence type="ECO:0000256" key="11">
    <source>
        <dbReference type="ARBA" id="ARBA00023157"/>
    </source>
</evidence>
<dbReference type="Proteomes" id="UP000504623">
    <property type="component" value="Unplaced"/>
</dbReference>
<dbReference type="InterPro" id="IPR000906">
    <property type="entry name" value="ZU5_dom"/>
</dbReference>
<comment type="subcellular location">
    <subcellularLocation>
        <location evidence="1 15">Cell membrane</location>
        <topology evidence="1 15">Single-pass type I membrane protein</topology>
    </subcellularLocation>
</comment>
<dbReference type="Gene3D" id="2.60.40.10">
    <property type="entry name" value="Immunoglobulins"/>
    <property type="match status" value="2"/>
</dbReference>
<evidence type="ECO:0000256" key="9">
    <source>
        <dbReference type="ARBA" id="ARBA00022989"/>
    </source>
</evidence>
<keyword evidence="3 15" id="KW-0217">Developmental protein</keyword>
<dbReference type="Pfam" id="PF25609">
    <property type="entry name" value="Unc5_NetrinR_N"/>
    <property type="match status" value="1"/>
</dbReference>
<dbReference type="PROSITE" id="PS50092">
    <property type="entry name" value="TSP1"/>
    <property type="match status" value="2"/>
</dbReference>
<gene>
    <name evidence="20" type="primary">UNC5A</name>
</gene>
<dbReference type="InterPro" id="IPR033772">
    <property type="entry name" value="UPA"/>
</dbReference>
<dbReference type="SUPFAM" id="SSF48726">
    <property type="entry name" value="Immunoglobulin"/>
    <property type="match status" value="2"/>
</dbReference>
<dbReference type="PANTHER" id="PTHR12582">
    <property type="entry name" value="NETRIN RECEPTOR UNC5"/>
    <property type="match status" value="1"/>
</dbReference>
<dbReference type="SMART" id="SM00218">
    <property type="entry name" value="ZU5"/>
    <property type="match status" value="1"/>
</dbReference>
<dbReference type="Pfam" id="PF00791">
    <property type="entry name" value="ZU5"/>
    <property type="match status" value="1"/>
</dbReference>
<dbReference type="InterPro" id="IPR057755">
    <property type="entry name" value="UNC5A-D-like_N"/>
</dbReference>
<keyword evidence="6" id="KW-0053">Apoptosis</keyword>
<keyword evidence="4" id="KW-1003">Cell membrane</keyword>
<dbReference type="Pfam" id="PF00090">
    <property type="entry name" value="TSP_1"/>
    <property type="match status" value="2"/>
</dbReference>
<sequence length="988" mass="108729">MEGLCSCESYPSTTESDLEGSRFQDYRQRPRGGCVFNAAKALPTAPFLDLLLTPTDSPVESEVYLRYGRFGTCPWRHLSGEQGAANPAWAAGHRTGTQLLVSAAWARGSGAQQSTTMTNPVPNPVPGGNPDLLPHFLVEPEDVYIVKNKPVLLVCKATPATQIFFKCNGEWVRQVDHVIERSTDKTSGLPAMEVRINVSRQQVEKVFGLEEYWCQCVAWSSSGTTKSQKAYIRIAYLRKNFEQEPLAKEVSLEQGIVLPCRPPEGIPPAQVEWLRNEDLVDPALDPNVYITREHSLVVRQARLADTANYTCVAKNIVARRRSASAAVIVYVNGGWSTWTEWSVCSASCGRGWQKRSRSCTNPAPLNGGAFCEGQNVQKTACATLCPVDGSWSSWSKWSACGLDCTHWRSRECSDPAPRNGGEECTGADLDTRNCTSDLCVHTASGPEDVALYVGLIAVAVCLVLLLLVLILVYCRKKEGLDSDVADSSILTSGFQPVSIKPSKADNPHLLTIQPDLSTTTTTYQGSLCPRQDGPSPKFQLSNGHLLSPLGGGRHTLHHSSPTSEAEDFVSRLSTQNYFRSLPRGTSNMAYGTFNFLGGRLMIPNTGISLLIPPDAIPRGKIYEIYLTLHKPEDVRLPLAGCQTLLSPIVSCGPPGVLLTRPVILAMDHCGEPSPESWSLRLKKQSCEGSWEDVLHLGEEAPSHLYYCQLEPGACYIFTEQLGRFALVGEALSVAAAKRLRLLLFAPTACTSLEYNIRVYCLHDTHDALKEVVQLEKQLGGQLIQEPRVLHFKDSYHNLRLSIHDVPSSLWKSKLLVSYQEIPFYHIWNGTQQYLHCTFTLERVNPSTSDLACKVWVWQVEGDGQSFNINFNITKDTRFAELLSLESEGGVPALVGPSAFKIPFLIRQKIITSLDPPCSRGADWRTLAQKLHLDSHLSFFASKPSPTAMILNLWEARHFPNGNLSQLAAAVTGLGQPDSGLFTVSEAEC</sequence>
<dbReference type="Gene3D" id="2.60.220.30">
    <property type="match status" value="1"/>
</dbReference>
<reference evidence="20" key="1">
    <citation type="submission" date="2025-08" db="UniProtKB">
        <authorList>
            <consortium name="RefSeq"/>
        </authorList>
    </citation>
    <scope>IDENTIFICATION</scope>
    <source>
        <tissue evidence="20">Spleen</tissue>
    </source>
</reference>
<dbReference type="InterPro" id="IPR013783">
    <property type="entry name" value="Ig-like_fold"/>
</dbReference>
<dbReference type="InterPro" id="IPR042155">
    <property type="entry name" value="Death_UNC5A"/>
</dbReference>
<dbReference type="InterPro" id="IPR000884">
    <property type="entry name" value="TSP1_rpt"/>
</dbReference>
<evidence type="ECO:0000256" key="13">
    <source>
        <dbReference type="ARBA" id="ARBA00023180"/>
    </source>
</evidence>
<dbReference type="AlphaFoldDB" id="A0A9B0WXC1"/>
<keyword evidence="10 15" id="KW-0472">Membrane</keyword>
<dbReference type="RefSeq" id="XP_006873554.1">
    <property type="nucleotide sequence ID" value="XM_006873492.1"/>
</dbReference>
<dbReference type="FunFam" id="2.20.100.10:FF:000002">
    <property type="entry name" value="Unc-5 netrin receptor C"/>
    <property type="match status" value="1"/>
</dbReference>
<dbReference type="FunFam" id="2.60.220.30:FF:000003">
    <property type="entry name" value="Unc-5 netrin receptor C"/>
    <property type="match status" value="1"/>
</dbReference>
<dbReference type="InterPro" id="IPR036383">
    <property type="entry name" value="TSP1_rpt_sf"/>
</dbReference>
<evidence type="ECO:0000256" key="15">
    <source>
        <dbReference type="RuleBase" id="RU367033"/>
    </source>
</evidence>
<dbReference type="InterPro" id="IPR007110">
    <property type="entry name" value="Ig-like_dom"/>
</dbReference>
<dbReference type="Pfam" id="PF07679">
    <property type="entry name" value="I-set"/>
    <property type="match status" value="1"/>
</dbReference>
<evidence type="ECO:0000256" key="1">
    <source>
        <dbReference type="ARBA" id="ARBA00004251"/>
    </source>
</evidence>
<dbReference type="Gene3D" id="2.20.100.10">
    <property type="entry name" value="Thrombospondin type-1 (TSP1) repeat"/>
    <property type="match status" value="2"/>
</dbReference>
<feature type="transmembrane region" description="Helical" evidence="15">
    <location>
        <begin position="449"/>
        <end position="473"/>
    </location>
</feature>
<keyword evidence="13" id="KW-0325">Glycoprotein</keyword>
<evidence type="ECO:0000313" key="20">
    <source>
        <dbReference type="RefSeq" id="XP_006873554.1"/>
    </source>
</evidence>
<dbReference type="GO" id="GO:0005042">
    <property type="term" value="F:netrin receptor activity"/>
    <property type="evidence" value="ECO:0007669"/>
    <property type="project" value="UniProtKB-UniRule"/>
</dbReference>